<sequence length="86" mass="10493">MKTFIIRNIDERLYKEIKKQAKINSTSINKFIISVIETEFGFTKKTKKSKKYTDLDNLFSQWNKEEYNLISKNINEQRKIDRELWK</sequence>
<dbReference type="GO" id="GO:0006355">
    <property type="term" value="P:regulation of DNA-templated transcription"/>
    <property type="evidence" value="ECO:0007669"/>
    <property type="project" value="InterPro"/>
</dbReference>
<dbReference type="InterPro" id="IPR010985">
    <property type="entry name" value="Ribbon_hlx_hlx"/>
</dbReference>
<comment type="caution">
    <text evidence="1">The sequence shown here is derived from an EMBL/GenBank/DDBJ whole genome shotgun (WGS) entry which is preliminary data.</text>
</comment>
<name>X1LXL3_9ZZZZ</name>
<dbReference type="Gene3D" id="1.10.1220.10">
    <property type="entry name" value="Met repressor-like"/>
    <property type="match status" value="1"/>
</dbReference>
<dbReference type="AlphaFoldDB" id="X1LXL3"/>
<gene>
    <name evidence="1" type="ORF">S06H3_10748</name>
</gene>
<organism evidence="1">
    <name type="scientific">marine sediment metagenome</name>
    <dbReference type="NCBI Taxonomy" id="412755"/>
    <lineage>
        <taxon>unclassified sequences</taxon>
        <taxon>metagenomes</taxon>
        <taxon>ecological metagenomes</taxon>
    </lineage>
</organism>
<dbReference type="SUPFAM" id="SSF47598">
    <property type="entry name" value="Ribbon-helix-helix"/>
    <property type="match status" value="1"/>
</dbReference>
<accession>X1LXL3</accession>
<dbReference type="InterPro" id="IPR013321">
    <property type="entry name" value="Arc_rbn_hlx_hlx"/>
</dbReference>
<reference evidence="1" key="1">
    <citation type="journal article" date="2014" name="Front. Microbiol.">
        <title>High frequency of phylogenetically diverse reductive dehalogenase-homologous genes in deep subseafloor sedimentary metagenomes.</title>
        <authorList>
            <person name="Kawai M."/>
            <person name="Futagami T."/>
            <person name="Toyoda A."/>
            <person name="Takaki Y."/>
            <person name="Nishi S."/>
            <person name="Hori S."/>
            <person name="Arai W."/>
            <person name="Tsubouchi T."/>
            <person name="Morono Y."/>
            <person name="Uchiyama I."/>
            <person name="Ito T."/>
            <person name="Fujiyama A."/>
            <person name="Inagaki F."/>
            <person name="Takami H."/>
        </authorList>
    </citation>
    <scope>NUCLEOTIDE SEQUENCE</scope>
    <source>
        <strain evidence="1">Expedition CK06-06</strain>
    </source>
</reference>
<dbReference type="EMBL" id="BARV01005050">
    <property type="protein sequence ID" value="GAI10511.1"/>
    <property type="molecule type" value="Genomic_DNA"/>
</dbReference>
<evidence type="ECO:0000313" key="1">
    <source>
        <dbReference type="EMBL" id="GAI10511.1"/>
    </source>
</evidence>
<protein>
    <submittedName>
        <fullName evidence="1">Uncharacterized protein</fullName>
    </submittedName>
</protein>
<proteinExistence type="predicted"/>